<dbReference type="InterPro" id="IPR036388">
    <property type="entry name" value="WH-like_DNA-bd_sf"/>
</dbReference>
<feature type="domain" description="HTH marR-type" evidence="1">
    <location>
        <begin position="33"/>
        <end position="99"/>
    </location>
</feature>
<protein>
    <recommendedName>
        <fullName evidence="1">HTH marR-type domain-containing protein</fullName>
    </recommendedName>
</protein>
<dbReference type="InterPro" id="IPR036390">
    <property type="entry name" value="WH_DNA-bd_sf"/>
</dbReference>
<evidence type="ECO:0000313" key="2">
    <source>
        <dbReference type="EMBL" id="GAA4017914.1"/>
    </source>
</evidence>
<comment type="caution">
    <text evidence="2">The sequence shown here is derived from an EMBL/GenBank/DDBJ whole genome shotgun (WGS) entry which is preliminary data.</text>
</comment>
<organism evidence="2 3">
    <name type="scientific">Actimicrobium antarcticum</name>
    <dbReference type="NCBI Taxonomy" id="1051899"/>
    <lineage>
        <taxon>Bacteria</taxon>
        <taxon>Pseudomonadati</taxon>
        <taxon>Pseudomonadota</taxon>
        <taxon>Betaproteobacteria</taxon>
        <taxon>Burkholderiales</taxon>
        <taxon>Oxalobacteraceae</taxon>
        <taxon>Actimicrobium</taxon>
    </lineage>
</organism>
<reference evidence="3" key="1">
    <citation type="journal article" date="2019" name="Int. J. Syst. Evol. Microbiol.">
        <title>The Global Catalogue of Microorganisms (GCM) 10K type strain sequencing project: providing services to taxonomists for standard genome sequencing and annotation.</title>
        <authorList>
            <consortium name="The Broad Institute Genomics Platform"/>
            <consortium name="The Broad Institute Genome Sequencing Center for Infectious Disease"/>
            <person name="Wu L."/>
            <person name="Ma J."/>
        </authorList>
    </citation>
    <scope>NUCLEOTIDE SEQUENCE [LARGE SCALE GENOMIC DNA]</scope>
    <source>
        <strain evidence="3">JCM 16673</strain>
    </source>
</reference>
<dbReference type="Pfam" id="PF13463">
    <property type="entry name" value="HTH_27"/>
    <property type="match status" value="1"/>
</dbReference>
<keyword evidence="3" id="KW-1185">Reference proteome</keyword>
<dbReference type="EMBL" id="BAAAZE010000006">
    <property type="protein sequence ID" value="GAA4017914.1"/>
    <property type="molecule type" value="Genomic_DNA"/>
</dbReference>
<proteinExistence type="predicted"/>
<sequence>MTTEFEWAVLRFQQAFERSCLQVANISGLVELSFQELILLHVIGMQERPKTAASIARQLNSDAISNIQYSLRKLLSHKLVAKIKEGTGKIYTYDVTKKGRTMVNEYAKIRQMVLTEQTKNIEEIDRKLYEASKLISLLTGLYDEASRISATYSSVTLSKASETE</sequence>
<dbReference type="Proteomes" id="UP001501353">
    <property type="component" value="Unassembled WGS sequence"/>
</dbReference>
<name>A0ABP7SXQ6_9BURK</name>
<dbReference type="Gene3D" id="1.10.10.10">
    <property type="entry name" value="Winged helix-like DNA-binding domain superfamily/Winged helix DNA-binding domain"/>
    <property type="match status" value="1"/>
</dbReference>
<gene>
    <name evidence="2" type="ORF">GCM10022212_12050</name>
</gene>
<dbReference type="InterPro" id="IPR000835">
    <property type="entry name" value="HTH_MarR-typ"/>
</dbReference>
<dbReference type="SUPFAM" id="SSF46785">
    <property type="entry name" value="Winged helix' DNA-binding domain"/>
    <property type="match status" value="1"/>
</dbReference>
<accession>A0ABP7SXQ6</accession>
<evidence type="ECO:0000313" key="3">
    <source>
        <dbReference type="Proteomes" id="UP001501353"/>
    </source>
</evidence>
<evidence type="ECO:0000259" key="1">
    <source>
        <dbReference type="Pfam" id="PF13463"/>
    </source>
</evidence>